<evidence type="ECO:0000313" key="2">
    <source>
        <dbReference type="Proteomes" id="UP000540412"/>
    </source>
</evidence>
<dbReference type="AlphaFoldDB" id="A0A7W9PE05"/>
<keyword evidence="2" id="KW-1185">Reference proteome</keyword>
<dbReference type="Proteomes" id="UP000540412">
    <property type="component" value="Unassembled WGS sequence"/>
</dbReference>
<comment type="caution">
    <text evidence="1">The sequence shown here is derived from an EMBL/GenBank/DDBJ whole genome shotgun (WGS) entry which is preliminary data.</text>
</comment>
<organism evidence="1 2">
    <name type="scientific">Nocardia transvalensis</name>
    <dbReference type="NCBI Taxonomy" id="37333"/>
    <lineage>
        <taxon>Bacteria</taxon>
        <taxon>Bacillati</taxon>
        <taxon>Actinomycetota</taxon>
        <taxon>Actinomycetes</taxon>
        <taxon>Mycobacteriales</taxon>
        <taxon>Nocardiaceae</taxon>
        <taxon>Nocardia</taxon>
    </lineage>
</organism>
<proteinExistence type="predicted"/>
<evidence type="ECO:0000313" key="1">
    <source>
        <dbReference type="EMBL" id="MBB5913919.1"/>
    </source>
</evidence>
<sequence length="284" mass="31756">MTADIEKASELHARAALEHVLGRRLERVTADPLGLPGPDYRLGTPEAAFEVKEFTSQDWVELDRAVRKAPLHKPSPRLRRVWACLVPAFNAVEELDREGRSRQPRVKRLAKDLVGSLEVLERYKVTDYRVGVGAVDVELRAACNRVGWLLRGGECSCMDFEGEPPFAPGVIVLGLEWGHSRSGDPDVFANLVQLWLDRRSANLRASLVREPGAHHGVVVVDESMVGEAQSATEMGLEFLPEVPLQLPEELDVLWVLIGSLWLRFDRRTGRWTNGSTPENRFPAT</sequence>
<dbReference type="EMBL" id="JACHIT010000001">
    <property type="protein sequence ID" value="MBB5913919.1"/>
    <property type="molecule type" value="Genomic_DNA"/>
</dbReference>
<reference evidence="1 2" key="1">
    <citation type="submission" date="2020-08" db="EMBL/GenBank/DDBJ databases">
        <title>Sequencing the genomes of 1000 actinobacteria strains.</title>
        <authorList>
            <person name="Klenk H.-P."/>
        </authorList>
    </citation>
    <scope>NUCLEOTIDE SEQUENCE [LARGE SCALE GENOMIC DNA]</scope>
    <source>
        <strain evidence="1 2">DSM 43582</strain>
    </source>
</reference>
<gene>
    <name evidence="1" type="ORF">BJY24_002786</name>
</gene>
<protein>
    <submittedName>
        <fullName evidence="1">Uncharacterized protein</fullName>
    </submittedName>
</protein>
<dbReference type="RefSeq" id="WP_157185317.1">
    <property type="nucleotide sequence ID" value="NZ_JACHIT010000001.1"/>
</dbReference>
<accession>A0A7W9PE05</accession>
<name>A0A7W9PE05_9NOCA</name>